<dbReference type="EMBL" id="BSOH01000014">
    <property type="protein sequence ID" value="GLR17704.1"/>
    <property type="molecule type" value="Genomic_DNA"/>
</dbReference>
<organism evidence="2 3">
    <name type="scientific">Portibacter lacus</name>
    <dbReference type="NCBI Taxonomy" id="1099794"/>
    <lineage>
        <taxon>Bacteria</taxon>
        <taxon>Pseudomonadati</taxon>
        <taxon>Bacteroidota</taxon>
        <taxon>Saprospiria</taxon>
        <taxon>Saprospirales</taxon>
        <taxon>Haliscomenobacteraceae</taxon>
        <taxon>Portibacter</taxon>
    </lineage>
</organism>
<reference evidence="2" key="2">
    <citation type="submission" date="2023-01" db="EMBL/GenBank/DDBJ databases">
        <title>Draft genome sequence of Portibacter lacus strain NBRC 108769.</title>
        <authorList>
            <person name="Sun Q."/>
            <person name="Mori K."/>
        </authorList>
    </citation>
    <scope>NUCLEOTIDE SEQUENCE</scope>
    <source>
        <strain evidence="2">NBRC 108769</strain>
    </source>
</reference>
<dbReference type="Gene3D" id="3.30.420.10">
    <property type="entry name" value="Ribonuclease H-like superfamily/Ribonuclease H"/>
    <property type="match status" value="1"/>
</dbReference>
<dbReference type="GO" id="GO:0004527">
    <property type="term" value="F:exonuclease activity"/>
    <property type="evidence" value="ECO:0007669"/>
    <property type="project" value="UniProtKB-KW"/>
</dbReference>
<dbReference type="AlphaFoldDB" id="A0AA37SQ87"/>
<dbReference type="GO" id="GO:0003676">
    <property type="term" value="F:nucleic acid binding"/>
    <property type="evidence" value="ECO:0007669"/>
    <property type="project" value="InterPro"/>
</dbReference>
<dbReference type="RefSeq" id="WP_235291373.1">
    <property type="nucleotide sequence ID" value="NZ_BSOH01000014.1"/>
</dbReference>
<dbReference type="InterPro" id="IPR019288">
    <property type="entry name" value="3'-5'_exonuclease_PolB-like"/>
</dbReference>
<proteinExistence type="predicted"/>
<dbReference type="InterPro" id="IPR036397">
    <property type="entry name" value="RNaseH_sf"/>
</dbReference>
<gene>
    <name evidence="2" type="ORF">GCM10007940_23190</name>
</gene>
<sequence>MPKYISKSKLDNILFLDIETVSEAPTFSALDEDFQKLWTKKAKNILKKQTEEMIESEISDCYHDRAAIFAEFAKIVCITVAYLRKDGDEYEMRIKSFYGDDEEDLLRDFAKILDKHFDNPNKYFLSGHNIKEFDIPFIGRRFLIHGLELPEMINLIGKKPWETKHLLDTLDMWKFGDYKNFISLDLLAKIMKVPSPKTIMDGSHVGNAYWVEKRLEDIKNYCELDVVTSVNVFLRLNGNDTVEKVVSV</sequence>
<evidence type="ECO:0000313" key="2">
    <source>
        <dbReference type="EMBL" id="GLR17704.1"/>
    </source>
</evidence>
<reference evidence="2" key="1">
    <citation type="journal article" date="2014" name="Int. J. Syst. Evol. Microbiol.">
        <title>Complete genome sequence of Corynebacterium casei LMG S-19264T (=DSM 44701T), isolated from a smear-ripened cheese.</title>
        <authorList>
            <consortium name="US DOE Joint Genome Institute (JGI-PGF)"/>
            <person name="Walter F."/>
            <person name="Albersmeier A."/>
            <person name="Kalinowski J."/>
            <person name="Ruckert C."/>
        </authorList>
    </citation>
    <scope>NUCLEOTIDE SEQUENCE</scope>
    <source>
        <strain evidence="2">NBRC 108769</strain>
    </source>
</reference>
<dbReference type="InterPro" id="IPR012337">
    <property type="entry name" value="RNaseH-like_sf"/>
</dbReference>
<protein>
    <submittedName>
        <fullName evidence="2">3'-5' exonuclease</fullName>
    </submittedName>
</protein>
<evidence type="ECO:0000259" key="1">
    <source>
        <dbReference type="Pfam" id="PF10108"/>
    </source>
</evidence>
<comment type="caution">
    <text evidence="2">The sequence shown here is derived from an EMBL/GenBank/DDBJ whole genome shotgun (WGS) entry which is preliminary data.</text>
</comment>
<evidence type="ECO:0000313" key="3">
    <source>
        <dbReference type="Proteomes" id="UP001156666"/>
    </source>
</evidence>
<keyword evidence="2" id="KW-0540">Nuclease</keyword>
<keyword evidence="3" id="KW-1185">Reference proteome</keyword>
<name>A0AA37SQ87_9BACT</name>
<dbReference type="Proteomes" id="UP001156666">
    <property type="component" value="Unassembled WGS sequence"/>
</dbReference>
<accession>A0AA37SQ87</accession>
<keyword evidence="2" id="KW-0378">Hydrolase</keyword>
<dbReference type="Pfam" id="PF10108">
    <property type="entry name" value="DNA_pol_B_exo2"/>
    <property type="match status" value="1"/>
</dbReference>
<keyword evidence="2" id="KW-0269">Exonuclease</keyword>
<feature type="domain" description="Predicted 3'-5' exonuclease PolB-like" evidence="1">
    <location>
        <begin position="71"/>
        <end position="237"/>
    </location>
</feature>
<dbReference type="SUPFAM" id="SSF53098">
    <property type="entry name" value="Ribonuclease H-like"/>
    <property type="match status" value="1"/>
</dbReference>